<organism evidence="1 2">
    <name type="scientific">Anaerotruncus colihominis</name>
    <dbReference type="NCBI Taxonomy" id="169435"/>
    <lineage>
        <taxon>Bacteria</taxon>
        <taxon>Bacillati</taxon>
        <taxon>Bacillota</taxon>
        <taxon>Clostridia</taxon>
        <taxon>Eubacteriales</taxon>
        <taxon>Oscillospiraceae</taxon>
        <taxon>Anaerotruncus</taxon>
    </lineage>
</organism>
<evidence type="ECO:0000313" key="1">
    <source>
        <dbReference type="EMBL" id="OUP71494.1"/>
    </source>
</evidence>
<name>A0A1Y4MS24_9FIRM</name>
<sequence>MQISGFSSAAMLAQQFSGIQQKANTVKTQDFTQLMQNTNATAQAAGQTDAAAATQEVSEVDEMEAFKQEIYEELAEIDSMTAASVLTNSIHITEDGFQRMKDDPEYRKEIMDWLRADARDSHKVPFDCHVTTTITSAGATSYGISDTATTPQWVNSKAEGAFYRSDRRAEQRKRNNEYVTEERLKRELMQKMILEKSIDRKEQLQALDQKIFDQKVAQHYLLGMQGYSVGMQNTKSWSI</sequence>
<gene>
    <name evidence="1" type="ORF">B5F11_01050</name>
</gene>
<comment type="caution">
    <text evidence="1">The sequence shown here is derived from an EMBL/GenBank/DDBJ whole genome shotgun (WGS) entry which is preliminary data.</text>
</comment>
<accession>A0A1Y4MS24</accession>
<evidence type="ECO:0000313" key="2">
    <source>
        <dbReference type="Proteomes" id="UP000196386"/>
    </source>
</evidence>
<dbReference type="AlphaFoldDB" id="A0A1Y4MS24"/>
<dbReference type="Proteomes" id="UP000196386">
    <property type="component" value="Unassembled WGS sequence"/>
</dbReference>
<reference evidence="2" key="1">
    <citation type="submission" date="2017-04" db="EMBL/GenBank/DDBJ databases">
        <title>Function of individual gut microbiota members based on whole genome sequencing of pure cultures obtained from chicken caecum.</title>
        <authorList>
            <person name="Medvecky M."/>
            <person name="Cejkova D."/>
            <person name="Polansky O."/>
            <person name="Karasova D."/>
            <person name="Kubasova T."/>
            <person name="Cizek A."/>
            <person name="Rychlik I."/>
        </authorList>
    </citation>
    <scope>NUCLEOTIDE SEQUENCE [LARGE SCALE GENOMIC DNA]</scope>
    <source>
        <strain evidence="2">An175</strain>
    </source>
</reference>
<dbReference type="EMBL" id="NFKP01000001">
    <property type="protein sequence ID" value="OUP71494.1"/>
    <property type="molecule type" value="Genomic_DNA"/>
</dbReference>
<dbReference type="RefSeq" id="WP_087299068.1">
    <property type="nucleotide sequence ID" value="NZ_NFKP01000001.1"/>
</dbReference>
<protein>
    <submittedName>
        <fullName evidence="1">Uncharacterized protein</fullName>
    </submittedName>
</protein>
<proteinExistence type="predicted"/>